<name>A0A9Q1KHV3_9CARY</name>
<proteinExistence type="predicted"/>
<dbReference type="EMBL" id="JAKOGI010000128">
    <property type="protein sequence ID" value="KAJ8443027.1"/>
    <property type="molecule type" value="Genomic_DNA"/>
</dbReference>
<evidence type="ECO:0000313" key="2">
    <source>
        <dbReference type="Proteomes" id="UP001153076"/>
    </source>
</evidence>
<comment type="caution">
    <text evidence="1">The sequence shown here is derived from an EMBL/GenBank/DDBJ whole genome shotgun (WGS) entry which is preliminary data.</text>
</comment>
<evidence type="ECO:0000313" key="1">
    <source>
        <dbReference type="EMBL" id="KAJ8443027.1"/>
    </source>
</evidence>
<keyword evidence="2" id="KW-1185">Reference proteome</keyword>
<sequence length="279" mass="31984">MRIGMIPLIIHTYYLANGLFDHTPLLIHFPSLPKPKGRFQFYDMWCKHKDFLKIIESILPTSNASHITSSCTTRNSQKGSHHHSAGASIGSSTRLLFAKAKQRKLASYIYAIKDANGYFVEGFEQLNPRRPISIDVIKEGPVLTTDQQVSMCKKFTDKDIRDAIFSIPSIKSVGLDGYSSAAEYETYLFFECNYAKELWKELNRWWQFLPAAQNNNDMVTTLLKNRGVKAKKYIAHAIFSAAIHLLWSARNQAVFHEHTISARQTVYLIKEQVRHRIDT</sequence>
<dbReference type="Proteomes" id="UP001153076">
    <property type="component" value="Unassembled WGS sequence"/>
</dbReference>
<reference evidence="1" key="1">
    <citation type="submission" date="2022-04" db="EMBL/GenBank/DDBJ databases">
        <title>Carnegiea gigantea Genome sequencing and assembly v2.</title>
        <authorList>
            <person name="Copetti D."/>
            <person name="Sanderson M.J."/>
            <person name="Burquez A."/>
            <person name="Wojciechowski M.F."/>
        </authorList>
    </citation>
    <scope>NUCLEOTIDE SEQUENCE</scope>
    <source>
        <strain evidence="1">SGP5-SGP5p</strain>
        <tissue evidence="1">Aerial part</tissue>
    </source>
</reference>
<accession>A0A9Q1KHV3</accession>
<protein>
    <submittedName>
        <fullName evidence="1">Uncharacterized protein</fullName>
    </submittedName>
</protein>
<gene>
    <name evidence="1" type="ORF">Cgig2_030230</name>
</gene>
<organism evidence="1 2">
    <name type="scientific">Carnegiea gigantea</name>
    <dbReference type="NCBI Taxonomy" id="171969"/>
    <lineage>
        <taxon>Eukaryota</taxon>
        <taxon>Viridiplantae</taxon>
        <taxon>Streptophyta</taxon>
        <taxon>Embryophyta</taxon>
        <taxon>Tracheophyta</taxon>
        <taxon>Spermatophyta</taxon>
        <taxon>Magnoliopsida</taxon>
        <taxon>eudicotyledons</taxon>
        <taxon>Gunneridae</taxon>
        <taxon>Pentapetalae</taxon>
        <taxon>Caryophyllales</taxon>
        <taxon>Cactineae</taxon>
        <taxon>Cactaceae</taxon>
        <taxon>Cactoideae</taxon>
        <taxon>Echinocereeae</taxon>
        <taxon>Carnegiea</taxon>
    </lineage>
</organism>
<dbReference type="AlphaFoldDB" id="A0A9Q1KHV3"/>